<dbReference type="GeneID" id="98149200"/>
<keyword evidence="3" id="KW-1185">Reference proteome</keyword>
<evidence type="ECO:0000256" key="1">
    <source>
        <dbReference type="SAM" id="MobiDB-lite"/>
    </source>
</evidence>
<protein>
    <submittedName>
        <fullName evidence="2">Uncharacterized protein</fullName>
    </submittedName>
</protein>
<reference evidence="2 3" key="1">
    <citation type="submission" date="2024-07" db="EMBL/GenBank/DDBJ databases">
        <title>Section-level genome sequencing and comparative genomics of Aspergillus sections Usti and Cavernicolus.</title>
        <authorList>
            <consortium name="Lawrence Berkeley National Laboratory"/>
            <person name="Nybo J.L."/>
            <person name="Vesth T.C."/>
            <person name="Theobald S."/>
            <person name="Frisvad J.C."/>
            <person name="Larsen T.O."/>
            <person name="Kjaerboelling I."/>
            <person name="Rothschild-Mancinelli K."/>
            <person name="Lyhne E.K."/>
            <person name="Kogle M.E."/>
            <person name="Barry K."/>
            <person name="Clum A."/>
            <person name="Na H."/>
            <person name="Ledsgaard L."/>
            <person name="Lin J."/>
            <person name="Lipzen A."/>
            <person name="Kuo A."/>
            <person name="Riley R."/>
            <person name="Mondo S."/>
            <person name="Labutti K."/>
            <person name="Haridas S."/>
            <person name="Pangalinan J."/>
            <person name="Salamov A.A."/>
            <person name="Simmons B.A."/>
            <person name="Magnuson J.K."/>
            <person name="Chen J."/>
            <person name="Drula E."/>
            <person name="Henrissat B."/>
            <person name="Wiebenga A."/>
            <person name="Lubbers R.J."/>
            <person name="Gomes A.C."/>
            <person name="Macurrencykelacurrency M.R."/>
            <person name="Stajich J."/>
            <person name="Grigoriev I.V."/>
            <person name="Mortensen U.H."/>
            <person name="De Vries R.P."/>
            <person name="Baker S.E."/>
            <person name="Andersen M.R."/>
        </authorList>
    </citation>
    <scope>NUCLEOTIDE SEQUENCE [LARGE SCALE GENOMIC DNA]</scope>
    <source>
        <strain evidence="2 3">CBS 449.75</strain>
    </source>
</reference>
<gene>
    <name evidence="2" type="ORF">BJX67DRAFT_386743</name>
</gene>
<evidence type="ECO:0000313" key="3">
    <source>
        <dbReference type="Proteomes" id="UP001610432"/>
    </source>
</evidence>
<organism evidence="2 3">
    <name type="scientific">Aspergillus lucknowensis</name>
    <dbReference type="NCBI Taxonomy" id="176173"/>
    <lineage>
        <taxon>Eukaryota</taxon>
        <taxon>Fungi</taxon>
        <taxon>Dikarya</taxon>
        <taxon>Ascomycota</taxon>
        <taxon>Pezizomycotina</taxon>
        <taxon>Eurotiomycetes</taxon>
        <taxon>Eurotiomycetidae</taxon>
        <taxon>Eurotiales</taxon>
        <taxon>Aspergillaceae</taxon>
        <taxon>Aspergillus</taxon>
        <taxon>Aspergillus subgen. Nidulantes</taxon>
    </lineage>
</organism>
<dbReference type="Proteomes" id="UP001610432">
    <property type="component" value="Unassembled WGS sequence"/>
</dbReference>
<proteinExistence type="predicted"/>
<dbReference type="RefSeq" id="XP_070880291.1">
    <property type="nucleotide sequence ID" value="XM_071034128.1"/>
</dbReference>
<sequence>MVTSSISARPVPTLSEPSFPSSTPVSDNSRPVSPRTVGDTSLEPVTHGYANRCSAIASTNLELPPPPHHQERQVPLSYTANPWAVQLSQWASSRRACLLSLHSQHDFLPPVGLLSGSILESDPFPATPAPTAGPGANFRRRNAVVDLLPSPFPRPGAQGYELLIKEVCHWYNL</sequence>
<name>A0ABR4L3G7_9EURO</name>
<evidence type="ECO:0000313" key="2">
    <source>
        <dbReference type="EMBL" id="KAL2859113.1"/>
    </source>
</evidence>
<accession>A0ABR4L3G7</accession>
<comment type="caution">
    <text evidence="2">The sequence shown here is derived from an EMBL/GenBank/DDBJ whole genome shotgun (WGS) entry which is preliminary data.</text>
</comment>
<dbReference type="EMBL" id="JBFXLQ010000209">
    <property type="protein sequence ID" value="KAL2859113.1"/>
    <property type="molecule type" value="Genomic_DNA"/>
</dbReference>
<feature type="compositionally biased region" description="Polar residues" evidence="1">
    <location>
        <begin position="15"/>
        <end position="31"/>
    </location>
</feature>
<feature type="region of interest" description="Disordered" evidence="1">
    <location>
        <begin position="1"/>
        <end position="45"/>
    </location>
</feature>